<protein>
    <submittedName>
        <fullName evidence="1">Uncharacterized protein</fullName>
    </submittedName>
</protein>
<sequence length="166" mass="19238">MYSAKQYSNGSTSMPHFSNLGLVEIAVFCSTNETWPNQMQIKKKEAEEQEGTHELFSLNWVFDCESLYKCPRRMATPISDKLLLGFSLFKFTSCVTALHHETKTHPCLNKIPVFGWDEIEDLSNIDEKKVTHARSPNRAYLRKRLSVVEEEEDLSWDIEDVGQRDF</sequence>
<dbReference type="Proteomes" id="UP001163603">
    <property type="component" value="Chromosome 13"/>
</dbReference>
<evidence type="ECO:0000313" key="1">
    <source>
        <dbReference type="EMBL" id="KAJ0014857.1"/>
    </source>
</evidence>
<organism evidence="1 2">
    <name type="scientific">Pistacia integerrima</name>
    <dbReference type="NCBI Taxonomy" id="434235"/>
    <lineage>
        <taxon>Eukaryota</taxon>
        <taxon>Viridiplantae</taxon>
        <taxon>Streptophyta</taxon>
        <taxon>Embryophyta</taxon>
        <taxon>Tracheophyta</taxon>
        <taxon>Spermatophyta</taxon>
        <taxon>Magnoliopsida</taxon>
        <taxon>eudicotyledons</taxon>
        <taxon>Gunneridae</taxon>
        <taxon>Pentapetalae</taxon>
        <taxon>rosids</taxon>
        <taxon>malvids</taxon>
        <taxon>Sapindales</taxon>
        <taxon>Anacardiaceae</taxon>
        <taxon>Pistacia</taxon>
    </lineage>
</organism>
<comment type="caution">
    <text evidence="1">The sequence shown here is derived from an EMBL/GenBank/DDBJ whole genome shotgun (WGS) entry which is preliminary data.</text>
</comment>
<gene>
    <name evidence="1" type="ORF">Pint_19824</name>
</gene>
<name>A0ACC0XCH9_9ROSI</name>
<evidence type="ECO:0000313" key="2">
    <source>
        <dbReference type="Proteomes" id="UP001163603"/>
    </source>
</evidence>
<accession>A0ACC0XCH9</accession>
<proteinExistence type="predicted"/>
<keyword evidence="2" id="KW-1185">Reference proteome</keyword>
<reference evidence="2" key="1">
    <citation type="journal article" date="2023" name="G3 (Bethesda)">
        <title>Genome assembly and association tests identify interacting loci associated with vigor, precocity, and sex in interspecific pistachio rootstocks.</title>
        <authorList>
            <person name="Palmer W."/>
            <person name="Jacygrad E."/>
            <person name="Sagayaradj S."/>
            <person name="Cavanaugh K."/>
            <person name="Han R."/>
            <person name="Bertier L."/>
            <person name="Beede B."/>
            <person name="Kafkas S."/>
            <person name="Golino D."/>
            <person name="Preece J."/>
            <person name="Michelmore R."/>
        </authorList>
    </citation>
    <scope>NUCLEOTIDE SEQUENCE [LARGE SCALE GENOMIC DNA]</scope>
</reference>
<dbReference type="EMBL" id="CM047748">
    <property type="protein sequence ID" value="KAJ0014857.1"/>
    <property type="molecule type" value="Genomic_DNA"/>
</dbReference>